<gene>
    <name evidence="1" type="ORF">DMAD_00113</name>
</gene>
<reference evidence="1 2" key="1">
    <citation type="submission" date="2024-02" db="EMBL/GenBank/DDBJ databases">
        <title>A chromosome-level genome assembly of Drosophila madeirensis, a fruit fly species endemic to Madeira island.</title>
        <authorList>
            <person name="Tomihara K."/>
            <person name="Llopart A."/>
            <person name="Yamamoto D."/>
        </authorList>
    </citation>
    <scope>NUCLEOTIDE SEQUENCE [LARGE SCALE GENOMIC DNA]</scope>
    <source>
        <strain evidence="1 2">RF1</strain>
    </source>
</reference>
<dbReference type="Pfam" id="PF02033">
    <property type="entry name" value="RBFA"/>
    <property type="match status" value="1"/>
</dbReference>
<dbReference type="PANTHER" id="PTHR14725">
    <property type="entry name" value="RIBOSOME-BINDING FACTOR A, MITOCHONDRIAL-RELATED"/>
    <property type="match status" value="1"/>
</dbReference>
<proteinExistence type="predicted"/>
<dbReference type="SUPFAM" id="SSF89919">
    <property type="entry name" value="Ribosome-binding factor A, RbfA"/>
    <property type="match status" value="1"/>
</dbReference>
<dbReference type="InterPro" id="IPR015946">
    <property type="entry name" value="KH_dom-like_a/b"/>
</dbReference>
<name>A0AAU9FXJ5_DROMD</name>
<dbReference type="Proteomes" id="UP001500889">
    <property type="component" value="Chromosome A"/>
</dbReference>
<dbReference type="InterPro" id="IPR000238">
    <property type="entry name" value="RbfA"/>
</dbReference>
<evidence type="ECO:0000313" key="1">
    <source>
        <dbReference type="EMBL" id="BFG00011.1"/>
    </source>
</evidence>
<dbReference type="PANTHER" id="PTHR14725:SF0">
    <property type="entry name" value="RIBOSOME-BINDING FACTOR A, MITOCHONDRIAL-RELATED"/>
    <property type="match status" value="1"/>
</dbReference>
<dbReference type="AlphaFoldDB" id="A0AAU9FXJ5"/>
<organism evidence="1 2">
    <name type="scientific">Drosophila madeirensis</name>
    <name type="common">Fruit fly</name>
    <dbReference type="NCBI Taxonomy" id="30013"/>
    <lineage>
        <taxon>Eukaryota</taxon>
        <taxon>Metazoa</taxon>
        <taxon>Ecdysozoa</taxon>
        <taxon>Arthropoda</taxon>
        <taxon>Hexapoda</taxon>
        <taxon>Insecta</taxon>
        <taxon>Pterygota</taxon>
        <taxon>Neoptera</taxon>
        <taxon>Endopterygota</taxon>
        <taxon>Diptera</taxon>
        <taxon>Brachycera</taxon>
        <taxon>Muscomorpha</taxon>
        <taxon>Ephydroidea</taxon>
        <taxon>Drosophilidae</taxon>
        <taxon>Drosophila</taxon>
        <taxon>Sophophora</taxon>
    </lineage>
</organism>
<keyword evidence="2" id="KW-1185">Reference proteome</keyword>
<protein>
    <recommendedName>
        <fullName evidence="3">Ribosome-binding factor A, mitochondrial</fullName>
    </recommendedName>
</protein>
<evidence type="ECO:0000313" key="2">
    <source>
        <dbReference type="Proteomes" id="UP001500889"/>
    </source>
</evidence>
<accession>A0AAU9FXJ5</accession>
<dbReference type="GO" id="GO:0006364">
    <property type="term" value="P:rRNA processing"/>
    <property type="evidence" value="ECO:0007669"/>
    <property type="project" value="InterPro"/>
</dbReference>
<sequence>MFLNRMWRRFYIPPHNAIIRGSAQVQCIRTKATNRLAGNVIRQSKIMEKLYGNRFTGSKKRWYPLPNMNVSSSSGALQPNIVFPSSKFGLSSPHTNKNNSRRISVLNKLFMTNITDLLATGAAAQSIVGLGLHVTRVKISCDFSHINVYWLGRTCSQEDTLEIELRRCSSHLQHELTQLRLMGKMPRIQFVRDKPAANHYQMQGLLSDLHLNKNLSTENEMRQNVLATNVQWPKMRQDVLDLNHNHIVDTIVCKMRKLKEAWVDHLQ</sequence>
<dbReference type="InterPro" id="IPR023799">
    <property type="entry name" value="RbfA_dom_sf"/>
</dbReference>
<evidence type="ECO:0008006" key="3">
    <source>
        <dbReference type="Google" id="ProtNLM"/>
    </source>
</evidence>
<dbReference type="EMBL" id="AP029266">
    <property type="protein sequence ID" value="BFG00011.1"/>
    <property type="molecule type" value="Genomic_DNA"/>
</dbReference>
<dbReference type="Gene3D" id="3.30.300.20">
    <property type="match status" value="1"/>
</dbReference>
<dbReference type="InterPro" id="IPR039212">
    <property type="entry name" value="RBFA_mitochondrial"/>
</dbReference>